<dbReference type="EMBL" id="FQXP01000014">
    <property type="protein sequence ID" value="SHI10659.1"/>
    <property type="molecule type" value="Genomic_DNA"/>
</dbReference>
<dbReference type="Proteomes" id="UP000184526">
    <property type="component" value="Unassembled WGS sequence"/>
</dbReference>
<proteinExistence type="predicted"/>
<evidence type="ECO:0000256" key="1">
    <source>
        <dbReference type="SAM" id="SignalP"/>
    </source>
</evidence>
<accession>A0A1M5YFI4</accession>
<dbReference type="PANTHER" id="PTHR30024:SF42">
    <property type="entry name" value="ALIPHATIC SULFONATES-BINDING PROTEIN-RELATED"/>
    <property type="match status" value="1"/>
</dbReference>
<evidence type="ECO:0000313" key="2">
    <source>
        <dbReference type="EMBL" id="SHI10659.1"/>
    </source>
</evidence>
<sequence>MKKVIMALIATLTVCMFTGCGNSSADAKKEDNATQTNAKAEDNKEIPELTMSWGNELHTGVMSIPTKKVDEFKKQGVYLNPLSKDKFELMDGEKKLAVLNFVPSKGGSETANLMSQNHVDYGFCSNTAILSAVDNGSKLKIISPFQSNGIALVFPPGTNLKSWDEIKKHIQDKKEPLKLGYHSPVSGPRIVIESVLKTQGLKVSENPSDVDADVILVDLKGASNLLPSLSSGQVDAWVGPSHHPEAAQDTKVGEISLTLKDFPPVGSWDDFPCCVLAATQNAIDKHPEVTKALVKLVDENSKYCNENKEEVAKVMSEIIGVSQEAIKLCEIKYFTTPSDKWMNGIKVYVDALNNMNKFSGELKGKSFDEVKTKSFDFQFLK</sequence>
<dbReference type="AlphaFoldDB" id="A0A1M5YFI4"/>
<dbReference type="Gene3D" id="3.40.190.10">
    <property type="entry name" value="Periplasmic binding protein-like II"/>
    <property type="match status" value="1"/>
</dbReference>
<reference evidence="2 3" key="1">
    <citation type="submission" date="2016-11" db="EMBL/GenBank/DDBJ databases">
        <authorList>
            <person name="Jaros S."/>
            <person name="Januszkiewicz K."/>
            <person name="Wedrychowicz H."/>
        </authorList>
    </citation>
    <scope>NUCLEOTIDE SEQUENCE [LARGE SCALE GENOMIC DNA]</scope>
    <source>
        <strain evidence="2 3">DSM 3089</strain>
    </source>
</reference>
<gene>
    <name evidence="2" type="ORF">SAMN02745196_02885</name>
</gene>
<feature type="chain" id="PRO_5013359464" evidence="1">
    <location>
        <begin position="26"/>
        <end position="381"/>
    </location>
</feature>
<keyword evidence="1" id="KW-0732">Signal</keyword>
<evidence type="ECO:0000313" key="3">
    <source>
        <dbReference type="Proteomes" id="UP000184526"/>
    </source>
</evidence>
<dbReference type="PROSITE" id="PS51257">
    <property type="entry name" value="PROKAR_LIPOPROTEIN"/>
    <property type="match status" value="1"/>
</dbReference>
<organism evidence="2 3">
    <name type="scientific">Clostridium collagenovorans DSM 3089</name>
    <dbReference type="NCBI Taxonomy" id="1121306"/>
    <lineage>
        <taxon>Bacteria</taxon>
        <taxon>Bacillati</taxon>
        <taxon>Bacillota</taxon>
        <taxon>Clostridia</taxon>
        <taxon>Eubacteriales</taxon>
        <taxon>Clostridiaceae</taxon>
        <taxon>Clostridium</taxon>
    </lineage>
</organism>
<dbReference type="PANTHER" id="PTHR30024">
    <property type="entry name" value="ALIPHATIC SULFONATES-BINDING PROTEIN-RELATED"/>
    <property type="match status" value="1"/>
</dbReference>
<dbReference type="RefSeq" id="WP_072832698.1">
    <property type="nucleotide sequence ID" value="NZ_FQXP01000014.1"/>
</dbReference>
<dbReference type="Pfam" id="PF13379">
    <property type="entry name" value="NMT1_2"/>
    <property type="match status" value="1"/>
</dbReference>
<dbReference type="STRING" id="1121306.SAMN02745196_02885"/>
<dbReference type="SUPFAM" id="SSF53850">
    <property type="entry name" value="Periplasmic binding protein-like II"/>
    <property type="match status" value="1"/>
</dbReference>
<feature type="signal peptide" evidence="1">
    <location>
        <begin position="1"/>
        <end position="25"/>
    </location>
</feature>
<name>A0A1M5YFI4_9CLOT</name>
<keyword evidence="3" id="KW-1185">Reference proteome</keyword>
<dbReference type="OrthoDB" id="286202at2"/>
<protein>
    <submittedName>
        <fullName evidence="2">NitT/TauT family transport system substrate-binding protein</fullName>
    </submittedName>
</protein>